<gene>
    <name evidence="3" type="primary">Acey_s0008.g307</name>
    <name evidence="3" type="ORF">Y032_0008g307</name>
</gene>
<dbReference type="Proteomes" id="UP000024635">
    <property type="component" value="Unassembled WGS sequence"/>
</dbReference>
<dbReference type="Gene3D" id="3.90.1150.10">
    <property type="entry name" value="Aspartate Aminotransferase, domain 1"/>
    <property type="match status" value="1"/>
</dbReference>
<protein>
    <submittedName>
        <fullName evidence="3">Uncharacterized protein</fullName>
    </submittedName>
</protein>
<keyword evidence="2" id="KW-0210">Decarboxylase</keyword>
<evidence type="ECO:0000313" key="3">
    <source>
        <dbReference type="EMBL" id="EYC28051.1"/>
    </source>
</evidence>
<evidence type="ECO:0000256" key="2">
    <source>
        <dbReference type="ARBA" id="ARBA00022793"/>
    </source>
</evidence>
<proteinExistence type="predicted"/>
<organism evidence="3 4">
    <name type="scientific">Ancylostoma ceylanicum</name>
    <dbReference type="NCBI Taxonomy" id="53326"/>
    <lineage>
        <taxon>Eukaryota</taxon>
        <taxon>Metazoa</taxon>
        <taxon>Ecdysozoa</taxon>
        <taxon>Nematoda</taxon>
        <taxon>Chromadorea</taxon>
        <taxon>Rhabditida</taxon>
        <taxon>Rhabditina</taxon>
        <taxon>Rhabditomorpha</taxon>
        <taxon>Strongyloidea</taxon>
        <taxon>Ancylostomatidae</taxon>
        <taxon>Ancylostomatinae</taxon>
        <taxon>Ancylostoma</taxon>
    </lineage>
</organism>
<evidence type="ECO:0000256" key="1">
    <source>
        <dbReference type="ARBA" id="ARBA00011738"/>
    </source>
</evidence>
<dbReference type="EMBL" id="JARK01001344">
    <property type="protein sequence ID" value="EYC28051.1"/>
    <property type="molecule type" value="Genomic_DNA"/>
</dbReference>
<dbReference type="GO" id="GO:0042427">
    <property type="term" value="P:serotonin biosynthetic process"/>
    <property type="evidence" value="ECO:0007669"/>
    <property type="project" value="TreeGrafter"/>
</dbReference>
<dbReference type="SUPFAM" id="SSF53383">
    <property type="entry name" value="PLP-dependent transferases"/>
    <property type="match status" value="1"/>
</dbReference>
<dbReference type="GO" id="GO:0005737">
    <property type="term" value="C:cytoplasm"/>
    <property type="evidence" value="ECO:0007669"/>
    <property type="project" value="TreeGrafter"/>
</dbReference>
<dbReference type="InterPro" id="IPR015424">
    <property type="entry name" value="PyrdxlP-dep_Trfase"/>
</dbReference>
<dbReference type="InterPro" id="IPR015422">
    <property type="entry name" value="PyrdxlP-dep_Trfase_small"/>
</dbReference>
<reference evidence="4" key="1">
    <citation type="journal article" date="2015" name="Nat. Genet.">
        <title>The genome and transcriptome of the zoonotic hookworm Ancylostoma ceylanicum identify infection-specific gene families.</title>
        <authorList>
            <person name="Schwarz E.M."/>
            <person name="Hu Y."/>
            <person name="Antoshechkin I."/>
            <person name="Miller M.M."/>
            <person name="Sternberg P.W."/>
            <person name="Aroian R.V."/>
        </authorList>
    </citation>
    <scope>NUCLEOTIDE SEQUENCE</scope>
    <source>
        <strain evidence="4">HY135</strain>
    </source>
</reference>
<dbReference type="InterPro" id="IPR010977">
    <property type="entry name" value="Aromatic_deC"/>
</dbReference>
<keyword evidence="2" id="KW-0456">Lyase</keyword>
<dbReference type="PANTHER" id="PTHR11999">
    <property type="entry name" value="GROUP II PYRIDOXAL-5-PHOSPHATE DECARBOXYLASE"/>
    <property type="match status" value="1"/>
</dbReference>
<accession>A0A016VLA6</accession>
<comment type="subunit">
    <text evidence="1">Homodimer.</text>
</comment>
<comment type="caution">
    <text evidence="3">The sequence shown here is derived from an EMBL/GenBank/DDBJ whole genome shotgun (WGS) entry which is preliminary data.</text>
</comment>
<dbReference type="GO" id="GO:0006584">
    <property type="term" value="P:catecholamine metabolic process"/>
    <property type="evidence" value="ECO:0007669"/>
    <property type="project" value="TreeGrafter"/>
</dbReference>
<evidence type="ECO:0000313" key="4">
    <source>
        <dbReference type="Proteomes" id="UP000024635"/>
    </source>
</evidence>
<sequence length="197" mass="22788">MLLCIVCFARDDSSVFVHSVFLSVPFSISLHFPALFISAAFPQLSSSVEQTMICLVIFYMRCVKNEFLFLHFTEWFNYKRLCPYDHCPSFSFTGYKRRQNQQAVLFAKLINEDQIFELFVPQHLGLVCFRVKNSTNEENEALCTAINEDRRIHLVPSKVHGTFFLRLSICSQLTTDDDVRFAYAACKEVLTHLKTSS</sequence>
<keyword evidence="4" id="KW-1185">Reference proteome</keyword>
<dbReference type="PANTHER" id="PTHR11999:SF167">
    <property type="entry name" value="AROMATIC-L-AMINO-ACID DECARBOXYLASE"/>
    <property type="match status" value="1"/>
</dbReference>
<dbReference type="STRING" id="53326.A0A016VLA6"/>
<name>A0A016VLA6_9BILA</name>
<dbReference type="OrthoDB" id="639767at2759"/>
<dbReference type="GO" id="GO:0004058">
    <property type="term" value="F:aromatic-L-amino-acid decarboxylase activity"/>
    <property type="evidence" value="ECO:0007669"/>
    <property type="project" value="TreeGrafter"/>
</dbReference>
<dbReference type="AlphaFoldDB" id="A0A016VLA6"/>